<protein>
    <submittedName>
        <fullName evidence="3">L-seryl-tRNA(Sec) kinase</fullName>
    </submittedName>
</protein>
<keyword evidence="3" id="KW-0418">Kinase</keyword>
<dbReference type="InterPro" id="IPR013641">
    <property type="entry name" value="KTI12/PSTK"/>
</dbReference>
<dbReference type="Gene3D" id="3.40.50.300">
    <property type="entry name" value="P-loop containing nucleotide triphosphate hydrolases"/>
    <property type="match status" value="1"/>
</dbReference>
<dbReference type="CTD" id="118672"/>
<reference evidence="3" key="2">
    <citation type="journal article" date="2014" name="BMC Genomics">
        <title>A genomic perspective to assessing quality of mass-reared SIT flies used in Mediterranean fruit fly (Ceratitis capitata) eradication in California.</title>
        <authorList>
            <person name="Calla B."/>
            <person name="Hall B."/>
            <person name="Hou S."/>
            <person name="Geib S.M."/>
        </authorList>
    </citation>
    <scope>NUCLEOTIDE SEQUENCE</scope>
</reference>
<name>W8B8B2_CERCA</name>
<reference evidence="3" key="1">
    <citation type="submission" date="2013-07" db="EMBL/GenBank/DDBJ databases">
        <authorList>
            <person name="Geib S."/>
        </authorList>
    </citation>
    <scope>NUCLEOTIDE SEQUENCE</scope>
</reference>
<dbReference type="GO" id="GO:0000049">
    <property type="term" value="F:tRNA binding"/>
    <property type="evidence" value="ECO:0007669"/>
    <property type="project" value="TreeGrafter"/>
</dbReference>
<keyword evidence="1" id="KW-0547">Nucleotide-binding</keyword>
<dbReference type="GO" id="GO:0005524">
    <property type="term" value="F:ATP binding"/>
    <property type="evidence" value="ECO:0007669"/>
    <property type="project" value="UniProtKB-KW"/>
</dbReference>
<dbReference type="InterPro" id="IPR052648">
    <property type="entry name" value="Ser-tRNA(Sec)_kinase"/>
</dbReference>
<dbReference type="OrthoDB" id="9972657at2759"/>
<evidence type="ECO:0000256" key="2">
    <source>
        <dbReference type="ARBA" id="ARBA00022840"/>
    </source>
</evidence>
<dbReference type="AlphaFoldDB" id="W8B8B2"/>
<organism evidence="3">
    <name type="scientific">Ceratitis capitata</name>
    <name type="common">Mediterranean fruit fly</name>
    <name type="synonym">Tephritis capitata</name>
    <dbReference type="NCBI Taxonomy" id="7213"/>
    <lineage>
        <taxon>Eukaryota</taxon>
        <taxon>Metazoa</taxon>
        <taxon>Ecdysozoa</taxon>
        <taxon>Arthropoda</taxon>
        <taxon>Hexapoda</taxon>
        <taxon>Insecta</taxon>
        <taxon>Pterygota</taxon>
        <taxon>Neoptera</taxon>
        <taxon>Endopterygota</taxon>
        <taxon>Diptera</taxon>
        <taxon>Brachycera</taxon>
        <taxon>Muscomorpha</taxon>
        <taxon>Tephritoidea</taxon>
        <taxon>Tephritidae</taxon>
        <taxon>Ceratitis</taxon>
        <taxon>Ceratitis</taxon>
    </lineage>
</organism>
<dbReference type="PANTHER" id="PTHR20873:SF0">
    <property type="entry name" value="L-SERYL-TRNA(SEC) KINASE"/>
    <property type="match status" value="1"/>
</dbReference>
<dbReference type="GO" id="GO:0016301">
    <property type="term" value="F:kinase activity"/>
    <property type="evidence" value="ECO:0007669"/>
    <property type="project" value="UniProtKB-KW"/>
</dbReference>
<proteinExistence type="evidence at transcript level"/>
<dbReference type="EMBL" id="GAMC01009110">
    <property type="protein sequence ID" value="JAB97445.1"/>
    <property type="molecule type" value="mRNA"/>
</dbReference>
<sequence>MVIHISMPTRICILALIGLPAAGKTTFCKWVALMSKSSFNVIHICYDDHLQLPQNSASKDFQFRDQRTEILSTISSLVGALNNNGTVPDHINFYVKNSENSKCRDYLILCDDNNYYRSMRYKLYQLCKQNKCAYGQIYFNCDLQLALIRNNTRGSQNRVSDEILKRMENRLEKPTDSQQHWEANTFILDASENYEAKKMEILRYLCKTFENVPESQMVDTKVGTEQSLAHKLDLLLRRRIREILQSKEDTAGRQKIAQNLNAKRQQILHEIRSKAEENNLKIDDIDKYVNLLH</sequence>
<dbReference type="Pfam" id="PF08433">
    <property type="entry name" value="KTI12"/>
    <property type="match status" value="1"/>
</dbReference>
<keyword evidence="2" id="KW-0067">ATP-binding</keyword>
<dbReference type="SUPFAM" id="SSF52540">
    <property type="entry name" value="P-loop containing nucleoside triphosphate hydrolases"/>
    <property type="match status" value="1"/>
</dbReference>
<dbReference type="PANTHER" id="PTHR20873">
    <property type="entry name" value="L-SERYL-TRNA(SEC) KINASE"/>
    <property type="match status" value="1"/>
</dbReference>
<evidence type="ECO:0000256" key="1">
    <source>
        <dbReference type="ARBA" id="ARBA00022741"/>
    </source>
</evidence>
<dbReference type="InterPro" id="IPR027417">
    <property type="entry name" value="P-loop_NTPase"/>
</dbReference>
<gene>
    <name evidence="3" type="primary">PSTK</name>
</gene>
<keyword evidence="3" id="KW-0808">Transferase</keyword>
<dbReference type="KEGG" id="ccat:105664496"/>
<accession>W8B8B2</accession>
<evidence type="ECO:0000313" key="3">
    <source>
        <dbReference type="EMBL" id="JAB97445.1"/>
    </source>
</evidence>
<dbReference type="GeneID" id="105664496"/>